<name>A0ABV0YKF1_9TELE</name>
<feature type="non-terminal residue" evidence="1">
    <location>
        <position position="139"/>
    </location>
</feature>
<protein>
    <submittedName>
        <fullName evidence="1">Uncharacterized protein</fullName>
    </submittedName>
</protein>
<organism evidence="1 2">
    <name type="scientific">Ameca splendens</name>
    <dbReference type="NCBI Taxonomy" id="208324"/>
    <lineage>
        <taxon>Eukaryota</taxon>
        <taxon>Metazoa</taxon>
        <taxon>Chordata</taxon>
        <taxon>Craniata</taxon>
        <taxon>Vertebrata</taxon>
        <taxon>Euteleostomi</taxon>
        <taxon>Actinopterygii</taxon>
        <taxon>Neopterygii</taxon>
        <taxon>Teleostei</taxon>
        <taxon>Neoteleostei</taxon>
        <taxon>Acanthomorphata</taxon>
        <taxon>Ovalentaria</taxon>
        <taxon>Atherinomorphae</taxon>
        <taxon>Cyprinodontiformes</taxon>
        <taxon>Goodeidae</taxon>
        <taxon>Ameca</taxon>
    </lineage>
</organism>
<reference evidence="1 2" key="1">
    <citation type="submission" date="2021-06" db="EMBL/GenBank/DDBJ databases">
        <authorList>
            <person name="Palmer J.M."/>
        </authorList>
    </citation>
    <scope>NUCLEOTIDE SEQUENCE [LARGE SCALE GENOMIC DNA]</scope>
    <source>
        <strain evidence="1 2">AS_MEX2019</strain>
        <tissue evidence="1">Muscle</tissue>
    </source>
</reference>
<sequence>MCGHFDAQYPGKELESCAQREPSRLPSPGLCVRSVNTAGPAHSASEDSDSHNLNTADLNYLCANACVSYFIFDNHYCFGSTMVPPCLNCQLVSSKDIAGNMTQRLLNSLQTHWTCKAKPLTHDTCRKQCRSSHVQARLP</sequence>
<proteinExistence type="predicted"/>
<dbReference type="Proteomes" id="UP001469553">
    <property type="component" value="Unassembled WGS sequence"/>
</dbReference>
<comment type="caution">
    <text evidence="1">The sequence shown here is derived from an EMBL/GenBank/DDBJ whole genome shotgun (WGS) entry which is preliminary data.</text>
</comment>
<keyword evidence="2" id="KW-1185">Reference proteome</keyword>
<dbReference type="EMBL" id="JAHRIP010037623">
    <property type="protein sequence ID" value="MEQ2294062.1"/>
    <property type="molecule type" value="Genomic_DNA"/>
</dbReference>
<accession>A0ABV0YKF1</accession>
<evidence type="ECO:0000313" key="2">
    <source>
        <dbReference type="Proteomes" id="UP001469553"/>
    </source>
</evidence>
<evidence type="ECO:0000313" key="1">
    <source>
        <dbReference type="EMBL" id="MEQ2294062.1"/>
    </source>
</evidence>
<gene>
    <name evidence="1" type="ORF">AMECASPLE_000088</name>
</gene>